<accession>A0ABN7ZUQ4</accession>
<keyword evidence="3" id="KW-1185">Reference proteome</keyword>
<gene>
    <name evidence="2" type="ORF">LMG23994_06837</name>
</gene>
<evidence type="ECO:0000313" key="2">
    <source>
        <dbReference type="EMBL" id="CAG9187392.1"/>
    </source>
</evidence>
<comment type="caution">
    <text evidence="2">The sequence shown here is derived from an EMBL/GenBank/DDBJ whole genome shotgun (WGS) entry which is preliminary data.</text>
</comment>
<feature type="region of interest" description="Disordered" evidence="1">
    <location>
        <begin position="242"/>
        <end position="269"/>
    </location>
</feature>
<proteinExistence type="predicted"/>
<protein>
    <recommendedName>
        <fullName evidence="4">TniQ protein</fullName>
    </recommendedName>
</protein>
<name>A0ABN7ZUQ4_9BURK</name>
<evidence type="ECO:0000256" key="1">
    <source>
        <dbReference type="SAM" id="MobiDB-lite"/>
    </source>
</evidence>
<reference evidence="2 3" key="1">
    <citation type="submission" date="2021-08" db="EMBL/GenBank/DDBJ databases">
        <authorList>
            <person name="Peeters C."/>
        </authorList>
    </citation>
    <scope>NUCLEOTIDE SEQUENCE [LARGE SCALE GENOMIC DNA]</scope>
    <source>
        <strain evidence="2 3">LMG 23994</strain>
    </source>
</reference>
<dbReference type="RefSeq" id="WP_224010658.1">
    <property type="nucleotide sequence ID" value="NZ_CAJZAF010000069.1"/>
</dbReference>
<dbReference type="EMBL" id="CAJZAF010000069">
    <property type="protein sequence ID" value="CAG9187392.1"/>
    <property type="molecule type" value="Genomic_DNA"/>
</dbReference>
<organism evidence="2 3">
    <name type="scientific">Cupriavidus pinatubonensis</name>
    <dbReference type="NCBI Taxonomy" id="248026"/>
    <lineage>
        <taxon>Bacteria</taxon>
        <taxon>Pseudomonadati</taxon>
        <taxon>Pseudomonadota</taxon>
        <taxon>Betaproteobacteria</taxon>
        <taxon>Burkholderiales</taxon>
        <taxon>Burkholderiaceae</taxon>
        <taxon>Cupriavidus</taxon>
    </lineage>
</organism>
<evidence type="ECO:0000313" key="3">
    <source>
        <dbReference type="Proteomes" id="UP000701702"/>
    </source>
</evidence>
<evidence type="ECO:0008006" key="4">
    <source>
        <dbReference type="Google" id="ProtNLM"/>
    </source>
</evidence>
<sequence length="622" mass="68017">MADTRLTWHVGSVLPYASLWHTVLRACALNALHPHELPCQGAHPAATVELLEHASRVDIAAFARWLGEPPAAFRWSTLGVLPPWLSAALAVPRPRLCFACLAAGYHTALFSIALLDACPIHGTPLVDRCHCGAPFHAMLRSQADYAAAGSCRCGRLHFFTHETCRRPTLAPGATRVLDPLAAWLDALPELIRSARLDEALGQAAPGSLEWVCTAAQALGLAYPACLRPISFVPAPISTVWCRPRPQQTPSRERLPPPLGQRENRKPSYWPPTPATGVYRALARHVRRHLAPDGARWSARFIDSCDPLAISAWVGGSPRARQAFIDLLWGRAAEPRIEQRRWPDRPPLARTAGELAEPVQADCQVRGADHAEAATRHWLACHAARVSLGALWRDAQARATAAAWSGVAAWADAATDTSWRDSAWLARLMPGRLGFVAPISADWTAAAQASKAMRQLADAARRQARRDTMWAASRGACLTWSEETGWDVVEAIAPADADVRRRRLLGLSDGRPWCWLYRAADGRFVARWHQAPLQVAAATPGAALAGLRRGAHDCQRMGRVALPFPSSARAMTPEPIATQASANYQFFVAVVRHRQGFWHDARDLTDAARCYRQTRALPEGAGR</sequence>
<dbReference type="Proteomes" id="UP000701702">
    <property type="component" value="Unassembled WGS sequence"/>
</dbReference>